<keyword evidence="7" id="KW-1185">Reference proteome</keyword>
<dbReference type="GO" id="GO:0002161">
    <property type="term" value="F:aminoacyl-tRNA deacylase activity"/>
    <property type="evidence" value="ECO:0007669"/>
    <property type="project" value="InterPro"/>
</dbReference>
<accession>A0A4Q9VNF2</accession>
<keyword evidence="3" id="KW-0456">Lyase</keyword>
<dbReference type="InterPro" id="IPR004369">
    <property type="entry name" value="Prolyl-tRNA_editing_YbaK/EbsC"/>
</dbReference>
<protein>
    <submittedName>
        <fullName evidence="6">Aminoacyl-tRNA deacylase</fullName>
    </submittedName>
</protein>
<dbReference type="Gene3D" id="3.90.960.10">
    <property type="entry name" value="YbaK/aminoacyl-tRNA synthetase-associated domain"/>
    <property type="match status" value="1"/>
</dbReference>
<dbReference type="Pfam" id="PF04073">
    <property type="entry name" value="tRNA_edit"/>
    <property type="match status" value="1"/>
</dbReference>
<dbReference type="InterPro" id="IPR036754">
    <property type="entry name" value="YbaK/aa-tRNA-synt-asso_dom_sf"/>
</dbReference>
<evidence type="ECO:0000256" key="4">
    <source>
        <dbReference type="SAM" id="MobiDB-lite"/>
    </source>
</evidence>
<dbReference type="InterPro" id="IPR007214">
    <property type="entry name" value="YbaK/aa-tRNA-synth-assoc-dom"/>
</dbReference>
<name>A0A4Q9VNF2_9HYPH</name>
<sequence>MRRSGEVRVHSSWTIAPRAAESARRHRPTCPSGRPVLGSRRDVRSRSRTLAATPATTFLKSKKIAFDLLDYAHDPRAEAYGLEAADKLGLDPATVFKTLVVCDGAKAHALALVPVARKLGLPAAARALGWKRAEMGDKADAQRLTGYVLGGISPFGTKRPLPVVADEALTAVARVHVSGGRRGLEIAIAPADLVATLGAIVAPIAVD</sequence>
<feature type="region of interest" description="Disordered" evidence="4">
    <location>
        <begin position="18"/>
        <end position="47"/>
    </location>
</feature>
<evidence type="ECO:0000256" key="2">
    <source>
        <dbReference type="ARBA" id="ARBA00022917"/>
    </source>
</evidence>
<dbReference type="SUPFAM" id="SSF55826">
    <property type="entry name" value="YbaK/ProRS associated domain"/>
    <property type="match status" value="1"/>
</dbReference>
<dbReference type="PANTHER" id="PTHR30411:SF0">
    <property type="entry name" value="CYS-TRNA(PRO)_CYS-TRNA(CYS) DEACYLASE YBAK"/>
    <property type="match status" value="1"/>
</dbReference>
<proteinExistence type="inferred from homology"/>
<evidence type="ECO:0000313" key="6">
    <source>
        <dbReference type="EMBL" id="TBW37175.1"/>
    </source>
</evidence>
<dbReference type="PANTHER" id="PTHR30411">
    <property type="entry name" value="CYTOPLASMIC PROTEIN"/>
    <property type="match status" value="1"/>
</dbReference>
<evidence type="ECO:0000259" key="5">
    <source>
        <dbReference type="Pfam" id="PF04073"/>
    </source>
</evidence>
<evidence type="ECO:0000256" key="1">
    <source>
        <dbReference type="ARBA" id="ARBA00009798"/>
    </source>
</evidence>
<dbReference type="Proteomes" id="UP000292781">
    <property type="component" value="Unassembled WGS sequence"/>
</dbReference>
<dbReference type="OrthoDB" id="9809296at2"/>
<evidence type="ECO:0000313" key="7">
    <source>
        <dbReference type="Proteomes" id="UP000292781"/>
    </source>
</evidence>
<keyword evidence="2" id="KW-0648">Protein biosynthesis</keyword>
<reference evidence="6 7" key="1">
    <citation type="submission" date="2019-02" db="EMBL/GenBank/DDBJ databases">
        <title>Siculibacillus lacustris gen. nov., sp. nov., a new rosette-forming bacterium isolated from a freshwater crater lake (Lake St. Ana, Romania).</title>
        <authorList>
            <person name="Felfoldi T."/>
            <person name="Marton Z."/>
            <person name="Szabo A."/>
            <person name="Mentes A."/>
            <person name="Boka K."/>
            <person name="Marialigeti K."/>
            <person name="Mathe I."/>
            <person name="Koncz M."/>
            <person name="Schumann P."/>
            <person name="Toth E."/>
        </authorList>
    </citation>
    <scope>NUCLEOTIDE SEQUENCE [LARGE SCALE GENOMIC DNA]</scope>
    <source>
        <strain evidence="6 7">SA-279</strain>
    </source>
</reference>
<organism evidence="6 7">
    <name type="scientific">Siculibacillus lacustris</name>
    <dbReference type="NCBI Taxonomy" id="1549641"/>
    <lineage>
        <taxon>Bacteria</taxon>
        <taxon>Pseudomonadati</taxon>
        <taxon>Pseudomonadota</taxon>
        <taxon>Alphaproteobacteria</taxon>
        <taxon>Hyphomicrobiales</taxon>
        <taxon>Ancalomicrobiaceae</taxon>
        <taxon>Siculibacillus</taxon>
    </lineage>
</organism>
<comment type="caution">
    <text evidence="6">The sequence shown here is derived from an EMBL/GenBank/DDBJ whole genome shotgun (WGS) entry which is preliminary data.</text>
</comment>
<dbReference type="GO" id="GO:0006412">
    <property type="term" value="P:translation"/>
    <property type="evidence" value="ECO:0007669"/>
    <property type="project" value="UniProtKB-KW"/>
</dbReference>
<dbReference type="AlphaFoldDB" id="A0A4Q9VNF2"/>
<dbReference type="EMBL" id="SJFN01000016">
    <property type="protein sequence ID" value="TBW37175.1"/>
    <property type="molecule type" value="Genomic_DNA"/>
</dbReference>
<comment type="similarity">
    <text evidence="1">Belongs to the prolyl-tRNA editing family. YbaK/EbsC subfamily.</text>
</comment>
<evidence type="ECO:0000256" key="3">
    <source>
        <dbReference type="ARBA" id="ARBA00023239"/>
    </source>
</evidence>
<gene>
    <name evidence="6" type="ORF">EYW49_11950</name>
</gene>
<dbReference type="CDD" id="cd00002">
    <property type="entry name" value="YbaK_deacylase"/>
    <property type="match status" value="1"/>
</dbReference>
<feature type="domain" description="YbaK/aminoacyl-tRNA synthetase-associated" evidence="5">
    <location>
        <begin position="83"/>
        <end position="194"/>
    </location>
</feature>
<dbReference type="GO" id="GO:0016829">
    <property type="term" value="F:lyase activity"/>
    <property type="evidence" value="ECO:0007669"/>
    <property type="project" value="UniProtKB-KW"/>
</dbReference>